<dbReference type="AlphaFoldDB" id="A0A9J6AWZ9"/>
<dbReference type="Proteomes" id="UP000824120">
    <property type="component" value="Chromosome 1"/>
</dbReference>
<dbReference type="EMBL" id="JACXVP010000001">
    <property type="protein sequence ID" value="KAG5628802.1"/>
    <property type="molecule type" value="Genomic_DNA"/>
</dbReference>
<organism evidence="2 3">
    <name type="scientific">Solanum commersonii</name>
    <name type="common">Commerson's wild potato</name>
    <name type="synonym">Commerson's nightshade</name>
    <dbReference type="NCBI Taxonomy" id="4109"/>
    <lineage>
        <taxon>Eukaryota</taxon>
        <taxon>Viridiplantae</taxon>
        <taxon>Streptophyta</taxon>
        <taxon>Embryophyta</taxon>
        <taxon>Tracheophyta</taxon>
        <taxon>Spermatophyta</taxon>
        <taxon>Magnoliopsida</taxon>
        <taxon>eudicotyledons</taxon>
        <taxon>Gunneridae</taxon>
        <taxon>Pentapetalae</taxon>
        <taxon>asterids</taxon>
        <taxon>lamiids</taxon>
        <taxon>Solanales</taxon>
        <taxon>Solanaceae</taxon>
        <taxon>Solanoideae</taxon>
        <taxon>Solaneae</taxon>
        <taxon>Solanum</taxon>
    </lineage>
</organism>
<comment type="caution">
    <text evidence="2">The sequence shown here is derived from an EMBL/GenBank/DDBJ whole genome shotgun (WGS) entry which is preliminary data.</text>
</comment>
<evidence type="ECO:0000313" key="2">
    <source>
        <dbReference type="EMBL" id="KAG5628802.1"/>
    </source>
</evidence>
<name>A0A9J6AWZ9_SOLCO</name>
<proteinExistence type="predicted"/>
<accession>A0A9J6AWZ9</accession>
<protein>
    <submittedName>
        <fullName evidence="2">Uncharacterized protein</fullName>
    </submittedName>
</protein>
<keyword evidence="3" id="KW-1185">Reference proteome</keyword>
<evidence type="ECO:0000256" key="1">
    <source>
        <dbReference type="SAM" id="MobiDB-lite"/>
    </source>
</evidence>
<feature type="region of interest" description="Disordered" evidence="1">
    <location>
        <begin position="31"/>
        <end position="65"/>
    </location>
</feature>
<sequence>MPGKVVWYTRRGASCSGEEFPGLQCTERMESIGVPGGSQESSMVRRKEDNGEGNEVGKGQGAGGDGLWFWICGGWRMKR</sequence>
<reference evidence="2 3" key="1">
    <citation type="submission" date="2020-09" db="EMBL/GenBank/DDBJ databases">
        <title>De no assembly of potato wild relative species, Solanum commersonii.</title>
        <authorList>
            <person name="Cho K."/>
        </authorList>
    </citation>
    <scope>NUCLEOTIDE SEQUENCE [LARGE SCALE GENOMIC DNA]</scope>
    <source>
        <strain evidence="2">LZ3.2</strain>
        <tissue evidence="2">Leaf</tissue>
    </source>
</reference>
<gene>
    <name evidence="2" type="ORF">H5410_000519</name>
</gene>
<evidence type="ECO:0000313" key="3">
    <source>
        <dbReference type="Proteomes" id="UP000824120"/>
    </source>
</evidence>
<feature type="compositionally biased region" description="Gly residues" evidence="1">
    <location>
        <begin position="54"/>
        <end position="65"/>
    </location>
</feature>